<dbReference type="Proteomes" id="UP000305067">
    <property type="component" value="Unassembled WGS sequence"/>
</dbReference>
<keyword evidence="2" id="KW-1185">Reference proteome</keyword>
<proteinExistence type="predicted"/>
<dbReference type="AlphaFoldDB" id="A0A5C3Q2D7"/>
<accession>A0A5C3Q2D7</accession>
<gene>
    <name evidence="1" type="ORF">BDV98DRAFT_586720</name>
</gene>
<sequence length="281" mass="30766">MSLGIEREPLQQVEHSRLCSISGDDTELRSKDAVLAVPALLQVGDLKNATQYIRPPTTYATTDKLHPNPHAPPHFFPTSGCSPMLLLPGLGPPSAVARSTDPYFTNSVPPTVDPCQSLSLTWEGGSRPYYIELKIREYHSPAIHLAVHVLNNTQLVNQLVKGLKWANTRGVLTQLGQVKTIANNIAGNAFESVIERHFAGQTLYSGEKRDVPVSWQVGNHWFAYLAVDEFEPIAAPGFLFVALSLSLPPASHPRQCFRPLTSIMITYAAEAQTKSLAHLNG</sequence>
<evidence type="ECO:0000313" key="2">
    <source>
        <dbReference type="Proteomes" id="UP000305067"/>
    </source>
</evidence>
<organism evidence="1 2">
    <name type="scientific">Pterulicium gracile</name>
    <dbReference type="NCBI Taxonomy" id="1884261"/>
    <lineage>
        <taxon>Eukaryota</taxon>
        <taxon>Fungi</taxon>
        <taxon>Dikarya</taxon>
        <taxon>Basidiomycota</taxon>
        <taxon>Agaricomycotina</taxon>
        <taxon>Agaricomycetes</taxon>
        <taxon>Agaricomycetidae</taxon>
        <taxon>Agaricales</taxon>
        <taxon>Pleurotineae</taxon>
        <taxon>Pterulaceae</taxon>
        <taxon>Pterulicium</taxon>
    </lineage>
</organism>
<evidence type="ECO:0000313" key="1">
    <source>
        <dbReference type="EMBL" id="TFK95981.1"/>
    </source>
</evidence>
<dbReference type="EMBL" id="ML178870">
    <property type="protein sequence ID" value="TFK95981.1"/>
    <property type="molecule type" value="Genomic_DNA"/>
</dbReference>
<protein>
    <submittedName>
        <fullName evidence="1">Uncharacterized protein</fullName>
    </submittedName>
</protein>
<reference evidence="1 2" key="1">
    <citation type="journal article" date="2019" name="Nat. Ecol. Evol.">
        <title>Megaphylogeny resolves global patterns of mushroom evolution.</title>
        <authorList>
            <person name="Varga T."/>
            <person name="Krizsan K."/>
            <person name="Foldi C."/>
            <person name="Dima B."/>
            <person name="Sanchez-Garcia M."/>
            <person name="Sanchez-Ramirez S."/>
            <person name="Szollosi G.J."/>
            <person name="Szarkandi J.G."/>
            <person name="Papp V."/>
            <person name="Albert L."/>
            <person name="Andreopoulos W."/>
            <person name="Angelini C."/>
            <person name="Antonin V."/>
            <person name="Barry K.W."/>
            <person name="Bougher N.L."/>
            <person name="Buchanan P."/>
            <person name="Buyck B."/>
            <person name="Bense V."/>
            <person name="Catcheside P."/>
            <person name="Chovatia M."/>
            <person name="Cooper J."/>
            <person name="Damon W."/>
            <person name="Desjardin D."/>
            <person name="Finy P."/>
            <person name="Geml J."/>
            <person name="Haridas S."/>
            <person name="Hughes K."/>
            <person name="Justo A."/>
            <person name="Karasinski D."/>
            <person name="Kautmanova I."/>
            <person name="Kiss B."/>
            <person name="Kocsube S."/>
            <person name="Kotiranta H."/>
            <person name="LaButti K.M."/>
            <person name="Lechner B.E."/>
            <person name="Liimatainen K."/>
            <person name="Lipzen A."/>
            <person name="Lukacs Z."/>
            <person name="Mihaltcheva S."/>
            <person name="Morgado L.N."/>
            <person name="Niskanen T."/>
            <person name="Noordeloos M.E."/>
            <person name="Ohm R.A."/>
            <person name="Ortiz-Santana B."/>
            <person name="Ovrebo C."/>
            <person name="Racz N."/>
            <person name="Riley R."/>
            <person name="Savchenko A."/>
            <person name="Shiryaev A."/>
            <person name="Soop K."/>
            <person name="Spirin V."/>
            <person name="Szebenyi C."/>
            <person name="Tomsovsky M."/>
            <person name="Tulloss R.E."/>
            <person name="Uehling J."/>
            <person name="Grigoriev I.V."/>
            <person name="Vagvolgyi C."/>
            <person name="Papp T."/>
            <person name="Martin F.M."/>
            <person name="Miettinen O."/>
            <person name="Hibbett D.S."/>
            <person name="Nagy L.G."/>
        </authorList>
    </citation>
    <scope>NUCLEOTIDE SEQUENCE [LARGE SCALE GENOMIC DNA]</scope>
    <source>
        <strain evidence="1 2">CBS 309.79</strain>
    </source>
</reference>
<name>A0A5C3Q2D7_9AGAR</name>